<dbReference type="PATRIC" id="fig|291169.3.peg.587"/>
<dbReference type="Gene3D" id="3.30.160.100">
    <property type="entry name" value="Ribosome hibernation promotion factor-like"/>
    <property type="match status" value="1"/>
</dbReference>
<sequence length="105" mass="11951">MQIQVNTDRHIPGDDTLTDSIREELQHSLKRFDEHVTRVEVHLSDQNSENRGGADDIRCLIEARIEGLQPNVVTHDAATIKQAFTGATDKMKRVLTTTIERMQSR</sequence>
<dbReference type="RefSeq" id="WP_069295133.1">
    <property type="nucleotide sequence ID" value="NZ_MCRI01000003.1"/>
</dbReference>
<dbReference type="SUPFAM" id="SSF69754">
    <property type="entry name" value="Ribosome binding protein Y (YfiA homologue)"/>
    <property type="match status" value="1"/>
</dbReference>
<evidence type="ECO:0008006" key="3">
    <source>
        <dbReference type="Google" id="ProtNLM"/>
    </source>
</evidence>
<dbReference type="Pfam" id="PF02482">
    <property type="entry name" value="Ribosomal_S30AE"/>
    <property type="match status" value="1"/>
</dbReference>
<dbReference type="AlphaFoldDB" id="A0A1E3GUK5"/>
<protein>
    <recommendedName>
        <fullName evidence="3">Sigma 54 modulation protein / S30EA ribosomal protein</fullName>
    </recommendedName>
</protein>
<accession>A0A1E3GUK5</accession>
<dbReference type="InterPro" id="IPR036567">
    <property type="entry name" value="RHF-like"/>
</dbReference>
<dbReference type="InterPro" id="IPR003489">
    <property type="entry name" value="RHF/RaiA"/>
</dbReference>
<gene>
    <name evidence="1" type="ORF">A9E74_00585</name>
</gene>
<organism evidence="1 2">
    <name type="scientific">Methylophaga muralis</name>
    <dbReference type="NCBI Taxonomy" id="291169"/>
    <lineage>
        <taxon>Bacteria</taxon>
        <taxon>Pseudomonadati</taxon>
        <taxon>Pseudomonadota</taxon>
        <taxon>Gammaproteobacteria</taxon>
        <taxon>Thiotrichales</taxon>
        <taxon>Piscirickettsiaceae</taxon>
        <taxon>Methylophaga</taxon>
    </lineage>
</organism>
<evidence type="ECO:0000313" key="2">
    <source>
        <dbReference type="Proteomes" id="UP000094379"/>
    </source>
</evidence>
<keyword evidence="2" id="KW-1185">Reference proteome</keyword>
<name>A0A1E3GUK5_9GAMM</name>
<comment type="caution">
    <text evidence="1">The sequence shown here is derived from an EMBL/GenBank/DDBJ whole genome shotgun (WGS) entry which is preliminary data.</text>
</comment>
<reference evidence="1 2" key="1">
    <citation type="submission" date="2016-07" db="EMBL/GenBank/DDBJ databases">
        <title>Draft Genome Sequence of Methylophaga muralis Bur 1.</title>
        <authorList>
            <person name="Vasilenko O.V."/>
            <person name="Doronina N.V."/>
            <person name="Shmareva M.N."/>
            <person name="Tarlachkov S.V."/>
            <person name="Mustakhimov I."/>
            <person name="Trotsenko Y.A."/>
        </authorList>
    </citation>
    <scope>NUCLEOTIDE SEQUENCE [LARGE SCALE GENOMIC DNA]</scope>
    <source>
        <strain evidence="1 2">Bur 1</strain>
    </source>
</reference>
<proteinExistence type="predicted"/>
<evidence type="ECO:0000313" key="1">
    <source>
        <dbReference type="EMBL" id="ODN67749.1"/>
    </source>
</evidence>
<dbReference type="EMBL" id="MCRI01000003">
    <property type="protein sequence ID" value="ODN67749.1"/>
    <property type="molecule type" value="Genomic_DNA"/>
</dbReference>
<dbReference type="STRING" id="291169.A9E74_00585"/>
<dbReference type="Proteomes" id="UP000094379">
    <property type="component" value="Unassembled WGS sequence"/>
</dbReference>